<dbReference type="Proteomes" id="UP000266005">
    <property type="component" value="Unassembled WGS sequence"/>
</dbReference>
<feature type="chain" id="PRO_5017316063" evidence="1">
    <location>
        <begin position="17"/>
        <end position="250"/>
    </location>
</feature>
<reference evidence="3" key="1">
    <citation type="submission" date="2018-08" db="EMBL/GenBank/DDBJ databases">
        <title>Mucilaginibacter sp. MYSH2.</title>
        <authorList>
            <person name="Seo T."/>
        </authorList>
    </citation>
    <scope>NUCLEOTIDE SEQUENCE [LARGE SCALE GENOMIC DNA]</scope>
    <source>
        <strain evidence="3">KIRAN</strain>
    </source>
</reference>
<dbReference type="EMBL" id="QWGE01000001">
    <property type="protein sequence ID" value="RIJ43139.1"/>
    <property type="molecule type" value="Genomic_DNA"/>
</dbReference>
<gene>
    <name evidence="2" type="ORF">D1627_04755</name>
</gene>
<proteinExistence type="predicted"/>
<feature type="signal peptide" evidence="1">
    <location>
        <begin position="1"/>
        <end position="16"/>
    </location>
</feature>
<dbReference type="AlphaFoldDB" id="A0A399SJQ0"/>
<sequence length="250" mass="28000">MSKHLLLCLFGLLVLAGCKKEIAPTTASTATETIGTVKINNLDFNYLSSKGQVTVNDKNDNLSSGVSIRMRKDSVIWVSVQPGLGIEAARMMLTQDSVYFMNRLKKEYAATDYRFLRNKFQVDVSFDVVQAILLGNYQSQGAEKVIHAEGAQHVQQQRESLIFDYFISNLNNKLQQLNVEDKNTSSTITVKYNGFEPIGEVPFAYNLAAQILQKGEVSDFTLKHSRVTISDEALSFPFTVPSEYKHLTIN</sequence>
<accession>A0A399SJQ0</accession>
<evidence type="ECO:0000256" key="1">
    <source>
        <dbReference type="SAM" id="SignalP"/>
    </source>
</evidence>
<keyword evidence="3" id="KW-1185">Reference proteome</keyword>
<comment type="caution">
    <text evidence="2">The sequence shown here is derived from an EMBL/GenBank/DDBJ whole genome shotgun (WGS) entry which is preliminary data.</text>
</comment>
<keyword evidence="1" id="KW-0732">Signal</keyword>
<protein>
    <submittedName>
        <fullName evidence="2">DUF4292 domain-containing protein</fullName>
    </submittedName>
</protein>
<dbReference type="RefSeq" id="WP_119431019.1">
    <property type="nucleotide sequence ID" value="NZ_QWGE01000001.1"/>
</dbReference>
<dbReference type="OrthoDB" id="849114at2"/>
<evidence type="ECO:0000313" key="3">
    <source>
        <dbReference type="Proteomes" id="UP000266005"/>
    </source>
</evidence>
<name>A0A399SJQ0_9BACT</name>
<organism evidence="2 3">
    <name type="scientific">Pontibacter oryzae</name>
    <dbReference type="NCBI Taxonomy" id="2304593"/>
    <lineage>
        <taxon>Bacteria</taxon>
        <taxon>Pseudomonadati</taxon>
        <taxon>Bacteroidota</taxon>
        <taxon>Cytophagia</taxon>
        <taxon>Cytophagales</taxon>
        <taxon>Hymenobacteraceae</taxon>
        <taxon>Pontibacter</taxon>
    </lineage>
</organism>
<dbReference type="Pfam" id="PF14125">
    <property type="entry name" value="DUF4292"/>
    <property type="match status" value="1"/>
</dbReference>
<evidence type="ECO:0000313" key="2">
    <source>
        <dbReference type="EMBL" id="RIJ43139.1"/>
    </source>
</evidence>
<dbReference type="PROSITE" id="PS51257">
    <property type="entry name" value="PROKAR_LIPOPROTEIN"/>
    <property type="match status" value="1"/>
</dbReference>
<dbReference type="InterPro" id="IPR025634">
    <property type="entry name" value="DUF4292"/>
</dbReference>